<comment type="caution">
    <text evidence="1">The sequence shown here is derived from an EMBL/GenBank/DDBJ whole genome shotgun (WGS) entry which is preliminary data.</text>
</comment>
<accession>A0ABW1LCA1</accession>
<dbReference type="Pfam" id="PF22352">
    <property type="entry name" value="K319L-like_PKD"/>
    <property type="match status" value="2"/>
</dbReference>
<dbReference type="InterPro" id="IPR013783">
    <property type="entry name" value="Ig-like_fold"/>
</dbReference>
<sequence>MKVGPINAFDGFPVWYKDENGVRLQLNVDPNDPFSGITSADLPDPSQPVSFPTNYPGEAFYLQVEDEMTTGTGERARLVLALEAAFANEVPAAGDQIVFGRVRIRIFGLQPNVEYTVSHPYGIDTFFAEPDGEGAGEINFTEDIGGLNGGEFDLAENSRVHPFLQWDPTVEPFAPPGYMGNPAVLHPIVGSLFIDAFGEPQNFFRVEGPGIGIGSPDRTTTTGLDPDNCIETRNFTVLGKISTIAGVDVTRVTYTQSVSSNGLLDVFATSDDTAQTINVTGAGIDSTLLEGTEGQYFARVRYTGARPPSAITVSNVSDNPNSIKEVVPVDFITATANYNTDTQELTIVASSSDSLGAPVLSISDFGLGDIAIPVTGISTTNLTFAPAQVTITSAAGGERTIPVTVTGNPDGPIPATANAGVDQTVLINSPVSLNGTNSTGAITSFSWLQLAGTPVTLVEANTATPSFGSPSSPTSLSFELTVDGEGGPSTDTVNVEVIESAPIPIANAGANQSVQQGTTVMLVGSATGNVTSYQWAQTAGVPVQLTTASTASASFIFPTQQATLTFELTVQGPGGTSSDSVQISSIPENLTITRVEFRTGDAEWRISGTSDVSSAGVTISIFNGSSLADPLLAQVPVDALGDWAYRVEDSTTQPGETRAISIQSSSGGTLINVPINLRG</sequence>
<dbReference type="Proteomes" id="UP001596170">
    <property type="component" value="Unassembled WGS sequence"/>
</dbReference>
<reference evidence="2" key="1">
    <citation type="journal article" date="2019" name="Int. J. Syst. Evol. Microbiol.">
        <title>The Global Catalogue of Microorganisms (GCM) 10K type strain sequencing project: providing services to taxonomists for standard genome sequencing and annotation.</title>
        <authorList>
            <consortium name="The Broad Institute Genomics Platform"/>
            <consortium name="The Broad Institute Genome Sequencing Center for Infectious Disease"/>
            <person name="Wu L."/>
            <person name="Ma J."/>
        </authorList>
    </citation>
    <scope>NUCLEOTIDE SEQUENCE [LARGE SCALE GENOMIC DNA]</scope>
    <source>
        <strain evidence="2">CCUG 54527</strain>
    </source>
</reference>
<dbReference type="RefSeq" id="WP_377735314.1">
    <property type="nucleotide sequence ID" value="NZ_JBHSRI010000025.1"/>
</dbReference>
<evidence type="ECO:0000313" key="2">
    <source>
        <dbReference type="Proteomes" id="UP001596170"/>
    </source>
</evidence>
<proteinExistence type="predicted"/>
<keyword evidence="2" id="KW-1185">Reference proteome</keyword>
<dbReference type="Gene3D" id="2.60.40.10">
    <property type="entry name" value="Immunoglobulins"/>
    <property type="match status" value="2"/>
</dbReference>
<evidence type="ECO:0000313" key="1">
    <source>
        <dbReference type="EMBL" id="MFC6040758.1"/>
    </source>
</evidence>
<name>A0ABW1LCA1_9BACL</name>
<gene>
    <name evidence="1" type="ORF">ACFPYN_15125</name>
</gene>
<dbReference type="EMBL" id="JBHSRI010000025">
    <property type="protein sequence ID" value="MFC6040758.1"/>
    <property type="molecule type" value="Genomic_DNA"/>
</dbReference>
<protein>
    <submittedName>
        <fullName evidence="1">IPT/TIG domain protein</fullName>
    </submittedName>
</protein>
<organism evidence="1 2">
    <name type="scientific">Paenisporosarcina macmurdoensis</name>
    <dbReference type="NCBI Taxonomy" id="212659"/>
    <lineage>
        <taxon>Bacteria</taxon>
        <taxon>Bacillati</taxon>
        <taxon>Bacillota</taxon>
        <taxon>Bacilli</taxon>
        <taxon>Bacillales</taxon>
        <taxon>Caryophanaceae</taxon>
        <taxon>Paenisporosarcina</taxon>
    </lineage>
</organism>